<reference evidence="5" key="1">
    <citation type="journal article" date="2019" name="Int. J. Syst. Evol. Microbiol.">
        <title>The Global Catalogue of Microorganisms (GCM) 10K type strain sequencing project: providing services to taxonomists for standard genome sequencing and annotation.</title>
        <authorList>
            <consortium name="The Broad Institute Genomics Platform"/>
            <consortium name="The Broad Institute Genome Sequencing Center for Infectious Disease"/>
            <person name="Wu L."/>
            <person name="Ma J."/>
        </authorList>
    </citation>
    <scope>NUCLEOTIDE SEQUENCE [LARGE SCALE GENOMIC DNA]</scope>
    <source>
        <strain evidence="5">JCM 17727</strain>
    </source>
</reference>
<evidence type="ECO:0000313" key="4">
    <source>
        <dbReference type="EMBL" id="GAA4342399.1"/>
    </source>
</evidence>
<dbReference type="CDD" id="cd09078">
    <property type="entry name" value="nSMase"/>
    <property type="match status" value="1"/>
</dbReference>
<dbReference type="Pfam" id="PF22669">
    <property type="entry name" value="Exo_endo_phos2"/>
    <property type="match status" value="1"/>
</dbReference>
<dbReference type="Proteomes" id="UP001501294">
    <property type="component" value="Unassembled WGS sequence"/>
</dbReference>
<dbReference type="EMBL" id="BAABFU010000001">
    <property type="protein sequence ID" value="GAA4342399.1"/>
    <property type="molecule type" value="Genomic_DNA"/>
</dbReference>
<dbReference type="InterPro" id="IPR000300">
    <property type="entry name" value="IPPc"/>
</dbReference>
<keyword evidence="1" id="KW-0378">Hydrolase</keyword>
<keyword evidence="2" id="KW-0732">Signal</keyword>
<organism evidence="4 5">
    <name type="scientific">Kangiella taiwanensis</name>
    <dbReference type="NCBI Taxonomy" id="1079179"/>
    <lineage>
        <taxon>Bacteria</taxon>
        <taxon>Pseudomonadati</taxon>
        <taxon>Pseudomonadota</taxon>
        <taxon>Gammaproteobacteria</taxon>
        <taxon>Kangiellales</taxon>
        <taxon>Kangiellaceae</taxon>
        <taxon>Kangiella</taxon>
    </lineage>
</organism>
<dbReference type="InterPro" id="IPR017766">
    <property type="entry name" value="Sphingomyelinase/PLipase_C"/>
</dbReference>
<name>A0ABP8HPV4_9GAMM</name>
<dbReference type="RefSeq" id="WP_223577640.1">
    <property type="nucleotide sequence ID" value="NZ_BAABFU010000001.1"/>
</dbReference>
<comment type="caution">
    <text evidence="4">The sequence shown here is derived from an EMBL/GenBank/DDBJ whole genome shotgun (WGS) entry which is preliminary data.</text>
</comment>
<protein>
    <submittedName>
        <fullName evidence="4">Sphingomyelin phosphodiesterase</fullName>
    </submittedName>
</protein>
<dbReference type="SUPFAM" id="SSF56219">
    <property type="entry name" value="DNase I-like"/>
    <property type="match status" value="1"/>
</dbReference>
<sequence>MKSFLYFLTLSVTLLFASDATANRPDIKVMAYNIQQLPSIAGDWDQQQRAAHLPGAIRALEEQPDVIIFSEVINDYADNAINDLGDVYPYRTPILGQVCSGGDWDSIQGDCSNAFTVVRGGVVIASKHPITQQHAYVFHSSLFGSADYQANKGAVYAEIDINGNRFHLVGTHLQATHDESADQEHMIRMNQLDEINDWLEQFTISTSEPLIFGGDFNVDFNQTVQVNDMLQHAEANLWYQFDGIGSYPEDNWMARSSNYHYGYDMCYNDTLDYVMTHKAHLQPTQPAEQTVLPLKATQAWYWSYLYGRWPLCSGTYYHNGYTRDLSDHYPVQATFSY</sequence>
<dbReference type="InterPro" id="IPR036691">
    <property type="entry name" value="Endo/exonu/phosph_ase_sf"/>
</dbReference>
<keyword evidence="5" id="KW-1185">Reference proteome</keyword>
<proteinExistence type="predicted"/>
<feature type="chain" id="PRO_5045158937" evidence="2">
    <location>
        <begin position="23"/>
        <end position="337"/>
    </location>
</feature>
<feature type="domain" description="Inositol polyphosphate-related phosphatase" evidence="3">
    <location>
        <begin position="123"/>
        <end position="228"/>
    </location>
</feature>
<dbReference type="InterPro" id="IPR038772">
    <property type="entry name" value="Sph/SMPD2-like"/>
</dbReference>
<dbReference type="PANTHER" id="PTHR16320">
    <property type="entry name" value="SPHINGOMYELINASE FAMILY MEMBER"/>
    <property type="match status" value="1"/>
</dbReference>
<evidence type="ECO:0000256" key="2">
    <source>
        <dbReference type="SAM" id="SignalP"/>
    </source>
</evidence>
<dbReference type="Gene3D" id="3.60.10.10">
    <property type="entry name" value="Endonuclease/exonuclease/phosphatase"/>
    <property type="match status" value="1"/>
</dbReference>
<gene>
    <name evidence="4" type="primary">sph</name>
    <name evidence="4" type="ORF">GCM10023150_00120</name>
</gene>
<feature type="signal peptide" evidence="2">
    <location>
        <begin position="1"/>
        <end position="22"/>
    </location>
</feature>
<accession>A0ABP8HPV4</accession>
<evidence type="ECO:0000259" key="3">
    <source>
        <dbReference type="Pfam" id="PF22669"/>
    </source>
</evidence>
<evidence type="ECO:0000313" key="5">
    <source>
        <dbReference type="Proteomes" id="UP001501294"/>
    </source>
</evidence>
<dbReference type="PANTHER" id="PTHR16320:SF23">
    <property type="entry name" value="SPHINGOMYELINASE C 1"/>
    <property type="match status" value="1"/>
</dbReference>
<evidence type="ECO:0000256" key="1">
    <source>
        <dbReference type="ARBA" id="ARBA00022801"/>
    </source>
</evidence>